<keyword evidence="4" id="KW-0677">Repeat</keyword>
<dbReference type="SMART" id="SM00355">
    <property type="entry name" value="ZnF_C2H2"/>
    <property type="match status" value="7"/>
</dbReference>
<evidence type="ECO:0000256" key="4">
    <source>
        <dbReference type="ARBA" id="ARBA00022737"/>
    </source>
</evidence>
<feature type="domain" description="C2H2-type" evidence="12">
    <location>
        <begin position="533"/>
        <end position="561"/>
    </location>
</feature>
<evidence type="ECO:0000313" key="14">
    <source>
        <dbReference type="EMBL" id="KAK6170212.1"/>
    </source>
</evidence>
<evidence type="ECO:0000256" key="7">
    <source>
        <dbReference type="ARBA" id="ARBA00023015"/>
    </source>
</evidence>
<dbReference type="InterPro" id="IPR036236">
    <property type="entry name" value="Znf_C2H2_sf"/>
</dbReference>
<dbReference type="InterPro" id="IPR050589">
    <property type="entry name" value="Ikaros_C2H2-ZF"/>
</dbReference>
<dbReference type="PROSITE" id="PS00028">
    <property type="entry name" value="ZINC_FINGER_C2H2_1"/>
    <property type="match status" value="6"/>
</dbReference>
<dbReference type="FunFam" id="3.30.160.60:FF:000624">
    <property type="entry name" value="zinc finger protein 697"/>
    <property type="match status" value="1"/>
</dbReference>
<dbReference type="PROSITE" id="PS50157">
    <property type="entry name" value="ZINC_FINGER_C2H2_2"/>
    <property type="match status" value="7"/>
</dbReference>
<dbReference type="GO" id="GO:0005634">
    <property type="term" value="C:nucleus"/>
    <property type="evidence" value="ECO:0007669"/>
    <property type="project" value="UniProtKB-SubCell"/>
</dbReference>
<feature type="domain" description="C2H2-type" evidence="12">
    <location>
        <begin position="562"/>
        <end position="589"/>
    </location>
</feature>
<dbReference type="Gene3D" id="3.30.160.60">
    <property type="entry name" value="Classic Zinc Finger"/>
    <property type="match status" value="6"/>
</dbReference>
<comment type="caution">
    <text evidence="14">The sequence shown here is derived from an EMBL/GenBank/DDBJ whole genome shotgun (WGS) entry which is preliminary data.</text>
</comment>
<evidence type="ECO:0000259" key="12">
    <source>
        <dbReference type="PROSITE" id="PS50157"/>
    </source>
</evidence>
<evidence type="ECO:0000256" key="8">
    <source>
        <dbReference type="ARBA" id="ARBA00023125"/>
    </source>
</evidence>
<sequence>MSESLPAINIDQLTSAVNAVVNIKNVEPPSSCGVKPVRSIAPHTTSSTSYTHNTSSVISSNSQNLNLTSGNLPLMVSVQLTSSNGDTTGTPLCIQQGTSNYTCNKMTSLQNIQPTSATIPLPLISLQDSGVNTSSQTLVDLHNIHPSNPLPPFTTQTFSSQTELSHHDINCSETSISDNTVCSYNQSSCSIGQLTSQELLAIPTSSVGLYQMNTSSTANQHVLPNLIFSPSEVSTALRFFTTSPLPILSVSEKDTPISSTSHYSPRPLSVASNISGISVIDASLKPQDNVQFLAPLPPLSVDKPVSIVKPVTDLSKRLPALPAYYCVECAHTHYSPCKHHTCDYLNITDTPVLSRARQSLPSCLQLQFSKITGHFNDAGVITTTSISVMTQFGPLIGKSVRDSTDKDVHIFKHWKIFYTLDNEYQCDVLDISDENYSNWLMFVKPARSSTEQNLVAYQCNDSIMFVTCKDIEPDSELLFWYSKEYAKLLGFMTKPNRINYCPYCFQCDKIFPDKKSLLEHKKSEHSESTFRKHQCQYCHKRFATTGKLNTHIVARHMQLKPFTCNQCGKQFSDQSNLRIHKAIHTGVKKFTCDLCKKSFRQKAHLTSHILTHTKEKSVDCPHCDKKFARVSDMKQHQYNHTHEKVFQCAQCNKIFYKLQNYKKHMKIHTNERNYPCPSCQKSFYTNYHLQRHIKTCKRTKMADMVMQLNADELYNRRNGINSMVNNTLSTCGTGNSEMYSTVQLADDTRHDLNQTTV</sequence>
<dbReference type="SUPFAM" id="SSF57667">
    <property type="entry name" value="beta-beta-alpha zinc fingers"/>
    <property type="match status" value="3"/>
</dbReference>
<dbReference type="Pfam" id="PF00096">
    <property type="entry name" value="zf-C2H2"/>
    <property type="match status" value="5"/>
</dbReference>
<feature type="domain" description="C2H2-type" evidence="12">
    <location>
        <begin position="618"/>
        <end position="645"/>
    </location>
</feature>
<feature type="domain" description="C2H2-type" evidence="12">
    <location>
        <begin position="674"/>
        <end position="701"/>
    </location>
</feature>
<keyword evidence="7" id="KW-0805">Transcription regulation</keyword>
<dbReference type="AlphaFoldDB" id="A0AAN8J5U5"/>
<gene>
    <name evidence="14" type="ORF">SNE40_018661</name>
</gene>
<protein>
    <recommendedName>
        <fullName evidence="16">PR domain zinc finger protein 4</fullName>
    </recommendedName>
</protein>
<dbReference type="GO" id="GO:0008270">
    <property type="term" value="F:zinc ion binding"/>
    <property type="evidence" value="ECO:0007669"/>
    <property type="project" value="UniProtKB-KW"/>
</dbReference>
<evidence type="ECO:0000256" key="11">
    <source>
        <dbReference type="PROSITE-ProRule" id="PRU00042"/>
    </source>
</evidence>
<evidence type="ECO:0000313" key="15">
    <source>
        <dbReference type="Proteomes" id="UP001347796"/>
    </source>
</evidence>
<evidence type="ECO:0000256" key="3">
    <source>
        <dbReference type="ARBA" id="ARBA00022723"/>
    </source>
</evidence>
<dbReference type="Pfam" id="PF13912">
    <property type="entry name" value="zf-C2H2_6"/>
    <property type="match status" value="1"/>
</dbReference>
<dbReference type="InterPro" id="IPR013087">
    <property type="entry name" value="Znf_C2H2_type"/>
</dbReference>
<dbReference type="PANTHER" id="PTHR24404">
    <property type="entry name" value="ZINC FINGER PROTEIN"/>
    <property type="match status" value="1"/>
</dbReference>
<dbReference type="Gene3D" id="2.170.270.10">
    <property type="entry name" value="SET domain"/>
    <property type="match status" value="1"/>
</dbReference>
<keyword evidence="5 11" id="KW-0863">Zinc-finger</keyword>
<dbReference type="FunFam" id="3.30.160.60:FF:000446">
    <property type="entry name" value="Zinc finger protein"/>
    <property type="match status" value="1"/>
</dbReference>
<dbReference type="GO" id="GO:0006357">
    <property type="term" value="P:regulation of transcription by RNA polymerase II"/>
    <property type="evidence" value="ECO:0007669"/>
    <property type="project" value="TreeGrafter"/>
</dbReference>
<evidence type="ECO:0000256" key="9">
    <source>
        <dbReference type="ARBA" id="ARBA00023163"/>
    </source>
</evidence>
<keyword evidence="15" id="KW-1185">Reference proteome</keyword>
<dbReference type="PANTHER" id="PTHR24404:SF114">
    <property type="entry name" value="KLUMPFUSS, ISOFORM B-RELATED"/>
    <property type="match status" value="1"/>
</dbReference>
<reference evidence="14 15" key="1">
    <citation type="submission" date="2024-01" db="EMBL/GenBank/DDBJ databases">
        <title>The genome of the rayed Mediterranean limpet Patella caerulea (Linnaeus, 1758).</title>
        <authorList>
            <person name="Anh-Thu Weber A."/>
            <person name="Halstead-Nussloch G."/>
        </authorList>
    </citation>
    <scope>NUCLEOTIDE SEQUENCE [LARGE SCALE GENOMIC DNA]</scope>
    <source>
        <strain evidence="14">AATW-2023a</strain>
        <tissue evidence="14">Whole specimen</tissue>
    </source>
</reference>
<organism evidence="14 15">
    <name type="scientific">Patella caerulea</name>
    <name type="common">Rayed Mediterranean limpet</name>
    <dbReference type="NCBI Taxonomy" id="87958"/>
    <lineage>
        <taxon>Eukaryota</taxon>
        <taxon>Metazoa</taxon>
        <taxon>Spiralia</taxon>
        <taxon>Lophotrochozoa</taxon>
        <taxon>Mollusca</taxon>
        <taxon>Gastropoda</taxon>
        <taxon>Patellogastropoda</taxon>
        <taxon>Patelloidea</taxon>
        <taxon>Patellidae</taxon>
        <taxon>Patella</taxon>
    </lineage>
</organism>
<dbReference type="InterPro" id="IPR046341">
    <property type="entry name" value="SET_dom_sf"/>
</dbReference>
<name>A0AAN8J5U5_PATCE</name>
<dbReference type="Proteomes" id="UP001347796">
    <property type="component" value="Unassembled WGS sequence"/>
</dbReference>
<dbReference type="SUPFAM" id="SSF82199">
    <property type="entry name" value="SET domain"/>
    <property type="match status" value="1"/>
</dbReference>
<evidence type="ECO:0000256" key="1">
    <source>
        <dbReference type="ARBA" id="ARBA00004123"/>
    </source>
</evidence>
<dbReference type="PROSITE" id="PS50280">
    <property type="entry name" value="SET"/>
    <property type="match status" value="1"/>
</dbReference>
<dbReference type="InterPro" id="IPR001214">
    <property type="entry name" value="SET_dom"/>
</dbReference>
<evidence type="ECO:0000256" key="6">
    <source>
        <dbReference type="ARBA" id="ARBA00022833"/>
    </source>
</evidence>
<keyword evidence="9" id="KW-0804">Transcription</keyword>
<evidence type="ECO:0008006" key="16">
    <source>
        <dbReference type="Google" id="ProtNLM"/>
    </source>
</evidence>
<dbReference type="FunFam" id="3.30.160.60:FF:000770">
    <property type="entry name" value="zinc finger protein 16"/>
    <property type="match status" value="1"/>
</dbReference>
<comment type="similarity">
    <text evidence="2">Belongs to the krueppel C2H2-type zinc-finger protein family.</text>
</comment>
<comment type="subcellular location">
    <subcellularLocation>
        <location evidence="1">Nucleus</location>
    </subcellularLocation>
</comment>
<feature type="domain" description="C2H2-type" evidence="12">
    <location>
        <begin position="502"/>
        <end position="530"/>
    </location>
</feature>
<evidence type="ECO:0000256" key="10">
    <source>
        <dbReference type="ARBA" id="ARBA00023242"/>
    </source>
</evidence>
<feature type="domain" description="C2H2-type" evidence="12">
    <location>
        <begin position="590"/>
        <end position="617"/>
    </location>
</feature>
<feature type="domain" description="SET" evidence="13">
    <location>
        <begin position="362"/>
        <end position="482"/>
    </location>
</feature>
<evidence type="ECO:0000256" key="5">
    <source>
        <dbReference type="ARBA" id="ARBA00022771"/>
    </source>
</evidence>
<evidence type="ECO:0000256" key="2">
    <source>
        <dbReference type="ARBA" id="ARBA00006991"/>
    </source>
</evidence>
<proteinExistence type="inferred from homology"/>
<accession>A0AAN8J5U5</accession>
<dbReference type="EMBL" id="JAZGQO010000014">
    <property type="protein sequence ID" value="KAK6170212.1"/>
    <property type="molecule type" value="Genomic_DNA"/>
</dbReference>
<keyword evidence="10" id="KW-0539">Nucleus</keyword>
<keyword evidence="3" id="KW-0479">Metal-binding</keyword>
<feature type="domain" description="C2H2-type" evidence="12">
    <location>
        <begin position="646"/>
        <end position="673"/>
    </location>
</feature>
<dbReference type="GO" id="GO:0000978">
    <property type="term" value="F:RNA polymerase II cis-regulatory region sequence-specific DNA binding"/>
    <property type="evidence" value="ECO:0007669"/>
    <property type="project" value="TreeGrafter"/>
</dbReference>
<keyword evidence="8" id="KW-0238">DNA-binding</keyword>
<dbReference type="GO" id="GO:0003700">
    <property type="term" value="F:DNA-binding transcription factor activity"/>
    <property type="evidence" value="ECO:0007669"/>
    <property type="project" value="TreeGrafter"/>
</dbReference>
<dbReference type="Pfam" id="PF21549">
    <property type="entry name" value="PRDM2_PR"/>
    <property type="match status" value="1"/>
</dbReference>
<keyword evidence="6" id="KW-0862">Zinc</keyword>
<evidence type="ECO:0000259" key="13">
    <source>
        <dbReference type="PROSITE" id="PS50280"/>
    </source>
</evidence>